<evidence type="ECO:0000313" key="3">
    <source>
        <dbReference type="Proteomes" id="UP000001640"/>
    </source>
</evidence>
<organism evidence="2 3">
    <name type="scientific">Naumovozyma castellii</name>
    <name type="common">Yeast</name>
    <name type="synonym">Saccharomyces castellii</name>
    <dbReference type="NCBI Taxonomy" id="27288"/>
    <lineage>
        <taxon>Eukaryota</taxon>
        <taxon>Fungi</taxon>
        <taxon>Dikarya</taxon>
        <taxon>Ascomycota</taxon>
        <taxon>Saccharomycotina</taxon>
        <taxon>Saccharomycetes</taxon>
        <taxon>Saccharomycetales</taxon>
        <taxon>Saccharomycetaceae</taxon>
        <taxon>Naumovozyma</taxon>
    </lineage>
</organism>
<accession>G0V9S7</accession>
<proteinExistence type="predicted"/>
<dbReference type="KEGG" id="ncs:NCAS_0B06100"/>
<dbReference type="Proteomes" id="UP000001640">
    <property type="component" value="Chromosome 2"/>
</dbReference>
<sequence>MSSPGAMKRPIQIEEFKTAIKDMSEEELKNIRYQIENSVSHLERSNKKLEKYIAKLEGLEQEYADDSEEVENIEAGDLQLFRDSVRENQIVLKNYNKRLDALDQENIYRTSGHVKPSESVSHSAAISTPKASNSIYL</sequence>
<dbReference type="InterPro" id="IPR038966">
    <property type="entry name" value="TMA17"/>
</dbReference>
<dbReference type="GO" id="GO:0070682">
    <property type="term" value="P:proteasome regulatory particle assembly"/>
    <property type="evidence" value="ECO:0007669"/>
    <property type="project" value="EnsemblFungi"/>
</dbReference>
<dbReference type="EMBL" id="HE576753">
    <property type="protein sequence ID" value="CCC68694.1"/>
    <property type="molecule type" value="Genomic_DNA"/>
</dbReference>
<reference evidence="2 3" key="1">
    <citation type="journal article" date="2011" name="Proc. Natl. Acad. Sci. U.S.A.">
        <title>Evolutionary erosion of yeast sex chromosomes by mating-type switching accidents.</title>
        <authorList>
            <person name="Gordon J.L."/>
            <person name="Armisen D."/>
            <person name="Proux-Wera E."/>
            <person name="Oheigeartaigh S.S."/>
            <person name="Byrne K.P."/>
            <person name="Wolfe K.H."/>
        </authorList>
    </citation>
    <scope>NUCLEOTIDE SEQUENCE [LARGE SCALE GENOMIC DNA]</scope>
    <source>
        <strain evidence="3">ATCC 76901 / BCRC 22586 / CBS 4309 / NBRC 1992 / NRRL Y-12630</strain>
    </source>
</reference>
<dbReference type="GO" id="GO:0006633">
    <property type="term" value="P:fatty acid biosynthetic process"/>
    <property type="evidence" value="ECO:0007669"/>
    <property type="project" value="EnsemblFungi"/>
</dbReference>
<protein>
    <submittedName>
        <fullName evidence="2">Uncharacterized protein</fullName>
    </submittedName>
</protein>
<gene>
    <name evidence="2" type="primary">NCAS0B06100</name>
    <name evidence="2" type="ordered locus">NCAS_0B06100</name>
</gene>
<dbReference type="InParanoid" id="G0V9S7"/>
<dbReference type="GO" id="GO:0030674">
    <property type="term" value="F:protein-macromolecule adaptor activity"/>
    <property type="evidence" value="ECO:0007669"/>
    <property type="project" value="EnsemblFungi"/>
</dbReference>
<dbReference type="OMA" id="NAPNSVY"/>
<evidence type="ECO:0000313" key="2">
    <source>
        <dbReference type="EMBL" id="CCC68694.1"/>
    </source>
</evidence>
<dbReference type="RefSeq" id="XP_003675065.1">
    <property type="nucleotide sequence ID" value="XM_003675017.1"/>
</dbReference>
<keyword evidence="1" id="KW-0175">Coiled coil</keyword>
<dbReference type="eggNOG" id="ENOG502S4G9">
    <property type="taxonomic scope" value="Eukaryota"/>
</dbReference>
<dbReference type="GO" id="GO:0005835">
    <property type="term" value="C:fatty acid synthase complex"/>
    <property type="evidence" value="ECO:0007669"/>
    <property type="project" value="EnsemblFungi"/>
</dbReference>
<feature type="coiled-coil region" evidence="1">
    <location>
        <begin position="39"/>
        <end position="105"/>
    </location>
</feature>
<dbReference type="STRING" id="1064592.G0V9S7"/>
<dbReference type="HOGENOM" id="CLU_141797_0_0_1"/>
<keyword evidence="3" id="KW-1185">Reference proteome</keyword>
<dbReference type="PANTHER" id="PTHR40422:SF1">
    <property type="entry name" value="TRANSLATION MACHINERY-ASSOCIATED PROTEIN 17"/>
    <property type="match status" value="1"/>
</dbReference>
<evidence type="ECO:0000256" key="1">
    <source>
        <dbReference type="SAM" id="Coils"/>
    </source>
</evidence>
<dbReference type="OrthoDB" id="548474at2759"/>
<name>G0V9S7_NAUCA</name>
<dbReference type="GeneID" id="96902251"/>
<reference key="2">
    <citation type="submission" date="2011-08" db="EMBL/GenBank/DDBJ databases">
        <title>Genome sequence of Naumovozyma castellii.</title>
        <authorList>
            <person name="Gordon J.L."/>
            <person name="Armisen D."/>
            <person name="Proux-Wera E."/>
            <person name="OhEigeartaigh S.S."/>
            <person name="Byrne K.P."/>
            <person name="Wolfe K.H."/>
        </authorList>
    </citation>
    <scope>NUCLEOTIDE SEQUENCE</scope>
    <source>
        <strain>Type strain:CBS 4309</strain>
    </source>
</reference>
<dbReference type="GO" id="GO:0008047">
    <property type="term" value="F:enzyme activator activity"/>
    <property type="evidence" value="ECO:0007669"/>
    <property type="project" value="EnsemblFungi"/>
</dbReference>
<dbReference type="AlphaFoldDB" id="G0V9S7"/>
<dbReference type="PANTHER" id="PTHR40422">
    <property type="entry name" value="TRANSLATION MACHINERY-ASSOCIATED PROTEIN 17"/>
    <property type="match status" value="1"/>
</dbReference>
<dbReference type="FunCoup" id="G0V9S7">
    <property type="interactions" value="114"/>
</dbReference>